<dbReference type="PANTHER" id="PTHR44489:SF1">
    <property type="entry name" value="ZINC FINGER CCCH DOMAIN-CONTAINING PROTEIN 63"/>
    <property type="match status" value="1"/>
</dbReference>
<sequence length="677" mass="74129">MDFEADGRFGNKRVHNRLGPAPGAASSSSSTKVCIHWRAGRCNRFPCPFLHSELPEAATTKRPNQRDGPGGHVWRNPNSGGGGRGGGGFNKWGRGPGGADGGVRHKVPDRPCKFFLAGDCTYGEKCRYPHTYCMSNSITLLTPLQGHEKVVTGIALPAGSDKLYSGSKDGTVRLWDCQTGQCAGVLPVGGEVGCMISEGPWLFVGIPDAVKVWNMQTQAEMNLTGPTGQVYALAIGNELLFAATQDGRILAWRFSTVTNCFEPAASLTGHQLAVVSLIVGGMRLYSGSMDKTIRVRHCYYGCCSPASHITLEFRVAAHFNNLLILHMQAQHLYGVRNLHTSIHVNLSTIELEYLNQTKAVLEFLLKQEKLHSPVLGLRKLDLIVAVGSWDLWWERRKLVHGEATQIAMVVRSLVMQRPTHQKQLLNRVSGQTPTPRNFVKPNVDAAFDADTPQGAVCAVVPDGSGKFIAAADSHIKWCSDVLTAKASRGVSVLEKLPEKFFPETIDLRWIESSGKEKDEAQPWPSVGDFGGASLRVDAREGGGQEKEAVVPVARQRNLQTVRRHFLFLREDEPRVSSRTLKTWKFPCGNDADRDGEFMVGALALTGMPDAQSKPVLVCSLNDNTVRLYDLPSFSDRGRIFSKQEIRAIQTGPGGLFFTGDGTGELKVWQWIIDASQT</sequence>
<feature type="compositionally biased region" description="Gly residues" evidence="5">
    <location>
        <begin position="79"/>
        <end position="101"/>
    </location>
</feature>
<evidence type="ECO:0000256" key="2">
    <source>
        <dbReference type="ARBA" id="ARBA00022771"/>
    </source>
</evidence>
<keyword evidence="3" id="KW-0862">Zinc</keyword>
<evidence type="ECO:0000256" key="1">
    <source>
        <dbReference type="ARBA" id="ARBA00022723"/>
    </source>
</evidence>
<dbReference type="InterPro" id="IPR044715">
    <property type="entry name" value="WDR86-like"/>
</dbReference>
<dbReference type="Pfam" id="PF18044">
    <property type="entry name" value="zf-CCCH_4"/>
    <property type="match status" value="1"/>
</dbReference>
<dbReference type="PROSITE" id="PS50294">
    <property type="entry name" value="WD_REPEATS_REGION"/>
    <property type="match status" value="1"/>
</dbReference>
<reference evidence="7" key="1">
    <citation type="journal article" date="2013" name="Nature">
        <title>Draft genome of the wheat A-genome progenitor Triticum urartu.</title>
        <authorList>
            <person name="Ling H.Q."/>
            <person name="Zhao S."/>
            <person name="Liu D."/>
            <person name="Wang J."/>
            <person name="Sun H."/>
            <person name="Zhang C."/>
            <person name="Fan H."/>
            <person name="Li D."/>
            <person name="Dong L."/>
            <person name="Tao Y."/>
            <person name="Gao C."/>
            <person name="Wu H."/>
            <person name="Li Y."/>
            <person name="Cui Y."/>
            <person name="Guo X."/>
            <person name="Zheng S."/>
            <person name="Wang B."/>
            <person name="Yu K."/>
            <person name="Liang Q."/>
            <person name="Yang W."/>
            <person name="Lou X."/>
            <person name="Chen J."/>
            <person name="Feng M."/>
            <person name="Jian J."/>
            <person name="Zhang X."/>
            <person name="Luo G."/>
            <person name="Jiang Y."/>
            <person name="Liu J."/>
            <person name="Wang Z."/>
            <person name="Sha Y."/>
            <person name="Zhang B."/>
            <person name="Wu H."/>
            <person name="Tang D."/>
            <person name="Shen Q."/>
            <person name="Xue P."/>
            <person name="Zou S."/>
            <person name="Wang X."/>
            <person name="Liu X."/>
            <person name="Wang F."/>
            <person name="Yang Y."/>
            <person name="An X."/>
            <person name="Dong Z."/>
            <person name="Zhang K."/>
            <person name="Zhang X."/>
            <person name="Luo M.C."/>
            <person name="Dvorak J."/>
            <person name="Tong Y."/>
            <person name="Wang J."/>
            <person name="Yang H."/>
            <person name="Li Z."/>
            <person name="Wang D."/>
            <person name="Zhang A."/>
            <person name="Wang J."/>
        </authorList>
    </citation>
    <scope>NUCLEOTIDE SEQUENCE</scope>
</reference>
<feature type="compositionally biased region" description="Low complexity" evidence="5">
    <location>
        <begin position="19"/>
        <end position="30"/>
    </location>
</feature>
<dbReference type="AlphaFoldDB" id="M7ZSB8"/>
<gene>
    <name evidence="7" type="ORF">TRIUR3_29037</name>
</gene>
<dbReference type="PROSITE" id="PS50103">
    <property type="entry name" value="ZF_C3H1"/>
    <property type="match status" value="2"/>
</dbReference>
<dbReference type="eggNOG" id="KOG0274">
    <property type="taxonomic scope" value="Eukaryota"/>
</dbReference>
<evidence type="ECO:0000259" key="6">
    <source>
        <dbReference type="PROSITE" id="PS50103"/>
    </source>
</evidence>
<dbReference type="Gene3D" id="2.130.10.10">
    <property type="entry name" value="YVTN repeat-like/Quinoprotein amine dehydrogenase"/>
    <property type="match status" value="2"/>
</dbReference>
<feature type="domain" description="C3H1-type" evidence="6">
    <location>
        <begin position="106"/>
        <end position="133"/>
    </location>
</feature>
<dbReference type="SMART" id="SM00320">
    <property type="entry name" value="WD40"/>
    <property type="match status" value="6"/>
</dbReference>
<feature type="region of interest" description="Disordered" evidence="5">
    <location>
        <begin position="59"/>
        <end position="103"/>
    </location>
</feature>
<evidence type="ECO:0000313" key="7">
    <source>
        <dbReference type="EMBL" id="EMS50999.1"/>
    </source>
</evidence>
<dbReference type="STRING" id="4572.M7ZSB8"/>
<dbReference type="SMART" id="SM00356">
    <property type="entry name" value="ZnF_C3H1"/>
    <property type="match status" value="2"/>
</dbReference>
<dbReference type="Gene3D" id="2.30.30.1190">
    <property type="match status" value="1"/>
</dbReference>
<dbReference type="InterPro" id="IPR036322">
    <property type="entry name" value="WD40_repeat_dom_sf"/>
</dbReference>
<dbReference type="InterPro" id="IPR001680">
    <property type="entry name" value="WD40_rpt"/>
</dbReference>
<dbReference type="Pfam" id="PF00400">
    <property type="entry name" value="WD40"/>
    <property type="match status" value="2"/>
</dbReference>
<dbReference type="EMBL" id="KD225475">
    <property type="protein sequence ID" value="EMS50999.1"/>
    <property type="molecule type" value="Genomic_DNA"/>
</dbReference>
<feature type="region of interest" description="Disordered" evidence="5">
    <location>
        <begin position="1"/>
        <end position="30"/>
    </location>
</feature>
<dbReference type="InterPro" id="IPR036855">
    <property type="entry name" value="Znf_CCCH_sf"/>
</dbReference>
<name>M7ZSB8_TRIUA</name>
<feature type="domain" description="C3H1-type" evidence="6">
    <location>
        <begin position="28"/>
        <end position="54"/>
    </location>
</feature>
<dbReference type="InterPro" id="IPR041367">
    <property type="entry name" value="Znf-CCCH_4"/>
</dbReference>
<dbReference type="PROSITE" id="PS50082">
    <property type="entry name" value="WD_REPEATS_2"/>
    <property type="match status" value="1"/>
</dbReference>
<evidence type="ECO:0000256" key="5">
    <source>
        <dbReference type="SAM" id="MobiDB-lite"/>
    </source>
</evidence>
<keyword evidence="4" id="KW-0238">DNA-binding</keyword>
<dbReference type="GO" id="GO:0003677">
    <property type="term" value="F:DNA binding"/>
    <property type="evidence" value="ECO:0007669"/>
    <property type="project" value="UniProtKB-KW"/>
</dbReference>
<organism evidence="7">
    <name type="scientific">Triticum urartu</name>
    <name type="common">Red wild einkorn</name>
    <name type="synonym">Crithodium urartu</name>
    <dbReference type="NCBI Taxonomy" id="4572"/>
    <lineage>
        <taxon>Eukaryota</taxon>
        <taxon>Viridiplantae</taxon>
        <taxon>Streptophyta</taxon>
        <taxon>Embryophyta</taxon>
        <taxon>Tracheophyta</taxon>
        <taxon>Spermatophyta</taxon>
        <taxon>Magnoliopsida</taxon>
        <taxon>Liliopsida</taxon>
        <taxon>Poales</taxon>
        <taxon>Poaceae</taxon>
        <taxon>BOP clade</taxon>
        <taxon>Pooideae</taxon>
        <taxon>Triticodae</taxon>
        <taxon>Triticeae</taxon>
        <taxon>Triticinae</taxon>
        <taxon>Triticum</taxon>
    </lineage>
</organism>
<dbReference type="SUPFAM" id="SSF90229">
    <property type="entry name" value="CCCH zinc finger"/>
    <property type="match status" value="1"/>
</dbReference>
<dbReference type="InterPro" id="IPR000571">
    <property type="entry name" value="Znf_CCCH"/>
</dbReference>
<dbReference type="PANTHER" id="PTHR44489">
    <property type="match status" value="1"/>
</dbReference>
<accession>M7ZSB8</accession>
<dbReference type="FunFam" id="2.130.10.10:FF:001235">
    <property type="entry name" value="Zinc finger CCCH domain-containing protein 48"/>
    <property type="match status" value="1"/>
</dbReference>
<dbReference type="SUPFAM" id="SSF50978">
    <property type="entry name" value="WD40 repeat-like"/>
    <property type="match status" value="1"/>
</dbReference>
<keyword evidence="1" id="KW-0479">Metal-binding</keyword>
<keyword evidence="2" id="KW-0863">Zinc-finger</keyword>
<dbReference type="InterPro" id="IPR015943">
    <property type="entry name" value="WD40/YVTN_repeat-like_dom_sf"/>
</dbReference>
<proteinExistence type="predicted"/>
<protein>
    <submittedName>
        <fullName evidence="7">Zinc finger CCCH domain-containing protein 17</fullName>
    </submittedName>
</protein>
<evidence type="ECO:0000256" key="3">
    <source>
        <dbReference type="ARBA" id="ARBA00022833"/>
    </source>
</evidence>
<dbReference type="GO" id="GO:0008270">
    <property type="term" value="F:zinc ion binding"/>
    <property type="evidence" value="ECO:0007669"/>
    <property type="project" value="UniProtKB-KW"/>
</dbReference>
<evidence type="ECO:0000256" key="4">
    <source>
        <dbReference type="ARBA" id="ARBA00023125"/>
    </source>
</evidence>